<protein>
    <submittedName>
        <fullName evidence="1">Putative ovule protein</fullName>
    </submittedName>
</protein>
<dbReference type="EMBL" id="GEDG01010806">
    <property type="protein sequence ID" value="JAP27779.1"/>
    <property type="molecule type" value="Transcribed_RNA"/>
</dbReference>
<evidence type="ECO:0000313" key="1">
    <source>
        <dbReference type="EMBL" id="JAP27779.1"/>
    </source>
</evidence>
<accession>A0A0V0I5Q4</accession>
<dbReference type="AlphaFoldDB" id="A0A0V0I5Q4"/>
<reference evidence="1" key="1">
    <citation type="submission" date="2015-12" db="EMBL/GenBank/DDBJ databases">
        <title>Gene expression during late stages of embryo sac development: a critical building block for successful pollen-pistil interactions.</title>
        <authorList>
            <person name="Liu Y."/>
            <person name="Joly V."/>
            <person name="Sabar M."/>
            <person name="Matton D.P."/>
        </authorList>
    </citation>
    <scope>NUCLEOTIDE SEQUENCE</scope>
</reference>
<organism evidence="1">
    <name type="scientific">Solanum chacoense</name>
    <name type="common">Chaco potato</name>
    <dbReference type="NCBI Taxonomy" id="4108"/>
    <lineage>
        <taxon>Eukaryota</taxon>
        <taxon>Viridiplantae</taxon>
        <taxon>Streptophyta</taxon>
        <taxon>Embryophyta</taxon>
        <taxon>Tracheophyta</taxon>
        <taxon>Spermatophyta</taxon>
        <taxon>Magnoliopsida</taxon>
        <taxon>eudicotyledons</taxon>
        <taxon>Gunneridae</taxon>
        <taxon>Pentapetalae</taxon>
        <taxon>asterids</taxon>
        <taxon>lamiids</taxon>
        <taxon>Solanales</taxon>
        <taxon>Solanaceae</taxon>
        <taxon>Solanoideae</taxon>
        <taxon>Solaneae</taxon>
        <taxon>Solanum</taxon>
    </lineage>
</organism>
<name>A0A0V0I5Q4_SOLCH</name>
<sequence>MIPNMIYNTMHKFLIIFKTFLCKQHASIRLLLNYSLPCALRRREQGKENFYMQKEGPKEEVQDT</sequence>
<proteinExistence type="predicted"/>